<dbReference type="EMBL" id="JACVVK020000365">
    <property type="protein sequence ID" value="KAK7476788.1"/>
    <property type="molecule type" value="Genomic_DNA"/>
</dbReference>
<feature type="non-terminal residue" evidence="14">
    <location>
        <position position="1"/>
    </location>
</feature>
<dbReference type="Pfam" id="PF13640">
    <property type="entry name" value="2OG-FeII_Oxy_3"/>
    <property type="match status" value="1"/>
</dbReference>
<dbReference type="InterPro" id="IPR013547">
    <property type="entry name" value="P4H_N"/>
</dbReference>
<keyword evidence="11" id="KW-0408">Iron</keyword>
<keyword evidence="15" id="KW-1185">Reference proteome</keyword>
<evidence type="ECO:0000256" key="10">
    <source>
        <dbReference type="ARBA" id="ARBA00023002"/>
    </source>
</evidence>
<evidence type="ECO:0000256" key="5">
    <source>
        <dbReference type="ARBA" id="ARBA00012269"/>
    </source>
</evidence>
<keyword evidence="6" id="KW-0479">Metal-binding</keyword>
<comment type="similarity">
    <text evidence="4">Belongs to the P4HA family.</text>
</comment>
<sequence>FVERRLKELHPLPEGQKVDTADHPNGAYLMLKAFLSTWDDIMKLQPALIQFNDQQRTLMPTTEDLKGALSAIIRLQRVFSLPTEEMYAGNYSGHVGPPLQPMDAYEVARRGFSDSEPQLSVSWLQLALRKGSSGVGPDISGMTSAGQMASTGMTTTEKASVLGLLGRAYLYAGETEKAAQIYGENKALVPASGDLQTLEQELAEAARQPKRAMEQPYMDNTTLMCNRDKNHTVAELRPYHKCRYKPSLWIPYITYKEEILSLSPYASLFYEVIYDNEMNALKEFVSGKLTRGQVELHDAEAKQHVSSTRTSDLGWITDSESPIAARLSARVEDITWLDTEQRLPAGPFSGEAFQVVNYGLGGHYVAHWDPVKHPLAIELKQSGTRIATFLYYLSDVEKGGNTAFVNAGISVAPVKGMALFWYNYNPAMDLEELTLHTGCPVLKGHKWIANKWIWTYGNTFRRPCGPSPKTTQLQLERIIYNSIHGKR</sequence>
<dbReference type="GO" id="GO:0031418">
    <property type="term" value="F:L-ascorbic acid binding"/>
    <property type="evidence" value="ECO:0007669"/>
    <property type="project" value="UniProtKB-KW"/>
</dbReference>
<comment type="function">
    <text evidence="2">Catalyzes the post-translational formation of 4-hydroxyproline in -Xaa-Pro-Gly- sequences in collagens and other proteins.</text>
</comment>
<evidence type="ECO:0000256" key="12">
    <source>
        <dbReference type="ARBA" id="ARBA00023180"/>
    </source>
</evidence>
<dbReference type="PROSITE" id="PS51471">
    <property type="entry name" value="FE2OG_OXY"/>
    <property type="match status" value="1"/>
</dbReference>
<dbReference type="EC" id="1.14.11.2" evidence="5"/>
<evidence type="ECO:0000313" key="14">
    <source>
        <dbReference type="EMBL" id="KAK7476788.1"/>
    </source>
</evidence>
<evidence type="ECO:0000256" key="1">
    <source>
        <dbReference type="ARBA" id="ARBA00001961"/>
    </source>
</evidence>
<dbReference type="InterPro" id="IPR044862">
    <property type="entry name" value="Pro_4_hyd_alph_FE2OG_OXY"/>
</dbReference>
<evidence type="ECO:0000259" key="13">
    <source>
        <dbReference type="PROSITE" id="PS51471"/>
    </source>
</evidence>
<evidence type="ECO:0000256" key="2">
    <source>
        <dbReference type="ARBA" id="ARBA00002035"/>
    </source>
</evidence>
<dbReference type="PANTHER" id="PTHR10869">
    <property type="entry name" value="PROLYL 4-HYDROXYLASE ALPHA SUBUNIT"/>
    <property type="match status" value="1"/>
</dbReference>
<feature type="domain" description="Fe2OG dioxygenase" evidence="13">
    <location>
        <begin position="349"/>
        <end position="455"/>
    </location>
</feature>
<dbReference type="GO" id="GO:0005788">
    <property type="term" value="C:endoplasmic reticulum lumen"/>
    <property type="evidence" value="ECO:0007669"/>
    <property type="project" value="UniProtKB-SubCell"/>
</dbReference>
<reference evidence="14 15" key="1">
    <citation type="journal article" date="2023" name="Sci. Data">
        <title>Genome assembly of the Korean intertidal mud-creeper Batillaria attramentaria.</title>
        <authorList>
            <person name="Patra A.K."/>
            <person name="Ho P.T."/>
            <person name="Jun S."/>
            <person name="Lee S.J."/>
            <person name="Kim Y."/>
            <person name="Won Y.J."/>
        </authorList>
    </citation>
    <scope>NUCLEOTIDE SEQUENCE [LARGE SCALE GENOMIC DNA]</scope>
    <source>
        <strain evidence="14">Wonlab-2016</strain>
    </source>
</reference>
<dbReference type="Gene3D" id="2.60.120.620">
    <property type="entry name" value="q2cbj1_9rhob like domain"/>
    <property type="match status" value="1"/>
</dbReference>
<evidence type="ECO:0000256" key="9">
    <source>
        <dbReference type="ARBA" id="ARBA00022964"/>
    </source>
</evidence>
<evidence type="ECO:0000256" key="11">
    <source>
        <dbReference type="ARBA" id="ARBA00023004"/>
    </source>
</evidence>
<comment type="cofactor">
    <cofactor evidence="1">
        <name>L-ascorbate</name>
        <dbReference type="ChEBI" id="CHEBI:38290"/>
    </cofactor>
</comment>
<keyword evidence="12" id="KW-0325">Glycoprotein</keyword>
<protein>
    <recommendedName>
        <fullName evidence="5">procollagen-proline 4-dioxygenase</fullName>
        <ecNumber evidence="5">1.14.11.2</ecNumber>
    </recommendedName>
</protein>
<keyword evidence="9" id="KW-0223">Dioxygenase</keyword>
<keyword evidence="7" id="KW-0256">Endoplasmic reticulum</keyword>
<dbReference type="InterPro" id="IPR011990">
    <property type="entry name" value="TPR-like_helical_dom_sf"/>
</dbReference>
<dbReference type="PANTHER" id="PTHR10869:SF244">
    <property type="entry name" value="PROLYL 4-HYDROXYLASE SUBUNIT ALPHA-2"/>
    <property type="match status" value="1"/>
</dbReference>
<dbReference type="AlphaFoldDB" id="A0ABD0JQ25"/>
<evidence type="ECO:0000256" key="6">
    <source>
        <dbReference type="ARBA" id="ARBA00022723"/>
    </source>
</evidence>
<evidence type="ECO:0000313" key="15">
    <source>
        <dbReference type="Proteomes" id="UP001519460"/>
    </source>
</evidence>
<proteinExistence type="inferred from homology"/>
<gene>
    <name evidence="14" type="ORF">BaRGS_00031949</name>
</gene>
<dbReference type="Gene3D" id="1.25.40.10">
    <property type="entry name" value="Tetratricopeptide repeat domain"/>
    <property type="match status" value="1"/>
</dbReference>
<dbReference type="InterPro" id="IPR006620">
    <property type="entry name" value="Pro_4_hyd_alph"/>
</dbReference>
<organism evidence="14 15">
    <name type="scientific">Batillaria attramentaria</name>
    <dbReference type="NCBI Taxonomy" id="370345"/>
    <lineage>
        <taxon>Eukaryota</taxon>
        <taxon>Metazoa</taxon>
        <taxon>Spiralia</taxon>
        <taxon>Lophotrochozoa</taxon>
        <taxon>Mollusca</taxon>
        <taxon>Gastropoda</taxon>
        <taxon>Caenogastropoda</taxon>
        <taxon>Sorbeoconcha</taxon>
        <taxon>Cerithioidea</taxon>
        <taxon>Batillariidae</taxon>
        <taxon>Batillaria</taxon>
    </lineage>
</organism>
<evidence type="ECO:0000256" key="4">
    <source>
        <dbReference type="ARBA" id="ARBA00006511"/>
    </source>
</evidence>
<name>A0ABD0JQ25_9CAEN</name>
<dbReference type="InterPro" id="IPR045054">
    <property type="entry name" value="P4HA-like"/>
</dbReference>
<dbReference type="InterPro" id="IPR005123">
    <property type="entry name" value="Oxoglu/Fe-dep_dioxygenase_dom"/>
</dbReference>
<dbReference type="GO" id="GO:0046872">
    <property type="term" value="F:metal ion binding"/>
    <property type="evidence" value="ECO:0007669"/>
    <property type="project" value="UniProtKB-KW"/>
</dbReference>
<dbReference type="Pfam" id="PF08336">
    <property type="entry name" value="P4Ha_N"/>
    <property type="match status" value="1"/>
</dbReference>
<keyword evidence="8" id="KW-0847">Vitamin C</keyword>
<dbReference type="GO" id="GO:0004656">
    <property type="term" value="F:procollagen-proline 4-dioxygenase activity"/>
    <property type="evidence" value="ECO:0007669"/>
    <property type="project" value="UniProtKB-EC"/>
</dbReference>
<accession>A0ABD0JQ25</accession>
<evidence type="ECO:0000256" key="3">
    <source>
        <dbReference type="ARBA" id="ARBA00004319"/>
    </source>
</evidence>
<keyword evidence="10" id="KW-0560">Oxidoreductase</keyword>
<comment type="subcellular location">
    <subcellularLocation>
        <location evidence="3">Endoplasmic reticulum lumen</location>
    </subcellularLocation>
</comment>
<evidence type="ECO:0000256" key="8">
    <source>
        <dbReference type="ARBA" id="ARBA00022896"/>
    </source>
</evidence>
<evidence type="ECO:0000256" key="7">
    <source>
        <dbReference type="ARBA" id="ARBA00022824"/>
    </source>
</evidence>
<dbReference type="SMART" id="SM00702">
    <property type="entry name" value="P4Hc"/>
    <property type="match status" value="1"/>
</dbReference>
<comment type="caution">
    <text evidence="14">The sequence shown here is derived from an EMBL/GenBank/DDBJ whole genome shotgun (WGS) entry which is preliminary data.</text>
</comment>
<dbReference type="Proteomes" id="UP001519460">
    <property type="component" value="Unassembled WGS sequence"/>
</dbReference>